<dbReference type="InterPro" id="IPR004846">
    <property type="entry name" value="T2SS/T3SS_dom"/>
</dbReference>
<evidence type="ECO:0000256" key="3">
    <source>
        <dbReference type="SAM" id="SignalP"/>
    </source>
</evidence>
<feature type="domain" description="BON" evidence="5">
    <location>
        <begin position="167"/>
        <end position="227"/>
    </location>
</feature>
<feature type="domain" description="Type II/III secretion system secretin-like" evidence="4">
    <location>
        <begin position="302"/>
        <end position="467"/>
    </location>
</feature>
<evidence type="ECO:0000313" key="7">
    <source>
        <dbReference type="Proteomes" id="UP000521868"/>
    </source>
</evidence>
<proteinExistence type="inferred from homology"/>
<comment type="similarity">
    <text evidence="1">Belongs to the bacterial secretin family.</text>
</comment>
<accession>A0A7X6I664</accession>
<feature type="signal peptide" evidence="3">
    <location>
        <begin position="1"/>
        <end position="28"/>
    </location>
</feature>
<dbReference type="Pfam" id="PF00263">
    <property type="entry name" value="Secretin"/>
    <property type="match status" value="1"/>
</dbReference>
<name>A0A7X6I664_9BURK</name>
<feature type="region of interest" description="Disordered" evidence="2">
    <location>
        <begin position="33"/>
        <end position="53"/>
    </location>
</feature>
<dbReference type="Proteomes" id="UP000521868">
    <property type="component" value="Unassembled WGS sequence"/>
</dbReference>
<gene>
    <name evidence="6" type="ORF">RAMLITH_09410</name>
</gene>
<keyword evidence="7" id="KW-1185">Reference proteome</keyword>
<organism evidence="6 7">
    <name type="scientific">Ramlibacter lithotrophicus</name>
    <dbReference type="NCBI Taxonomy" id="2606681"/>
    <lineage>
        <taxon>Bacteria</taxon>
        <taxon>Pseudomonadati</taxon>
        <taxon>Pseudomonadota</taxon>
        <taxon>Betaproteobacteria</taxon>
        <taxon>Burkholderiales</taxon>
        <taxon>Comamonadaceae</taxon>
        <taxon>Ramlibacter</taxon>
    </lineage>
</organism>
<dbReference type="InterPro" id="IPR001775">
    <property type="entry name" value="GspD/PilQ"/>
</dbReference>
<dbReference type="RefSeq" id="WP_168107106.1">
    <property type="nucleotide sequence ID" value="NZ_VTOX01000002.1"/>
</dbReference>
<keyword evidence="3" id="KW-0732">Signal</keyword>
<dbReference type="EMBL" id="VTOX01000002">
    <property type="protein sequence ID" value="NKE66036.1"/>
    <property type="molecule type" value="Genomic_DNA"/>
</dbReference>
<evidence type="ECO:0000256" key="1">
    <source>
        <dbReference type="RuleBase" id="RU004003"/>
    </source>
</evidence>
<dbReference type="Pfam" id="PF04972">
    <property type="entry name" value="BON"/>
    <property type="match status" value="1"/>
</dbReference>
<evidence type="ECO:0000259" key="5">
    <source>
        <dbReference type="Pfam" id="PF04972"/>
    </source>
</evidence>
<protein>
    <submittedName>
        <fullName evidence="6">Type II and III secretion system protein family protein</fullName>
    </submittedName>
</protein>
<feature type="region of interest" description="Disordered" evidence="2">
    <location>
        <begin position="85"/>
        <end position="119"/>
    </location>
</feature>
<dbReference type="InterPro" id="IPR050810">
    <property type="entry name" value="Bact_Secretion_Sys_Channel"/>
</dbReference>
<comment type="caution">
    <text evidence="6">The sequence shown here is derived from an EMBL/GenBank/DDBJ whole genome shotgun (WGS) entry which is preliminary data.</text>
</comment>
<evidence type="ECO:0000259" key="4">
    <source>
        <dbReference type="Pfam" id="PF00263"/>
    </source>
</evidence>
<evidence type="ECO:0000313" key="6">
    <source>
        <dbReference type="EMBL" id="NKE66036.1"/>
    </source>
</evidence>
<dbReference type="PANTHER" id="PTHR30332:SF17">
    <property type="entry name" value="TYPE IV PILIATION SYSTEM PROTEIN DR_0774-RELATED"/>
    <property type="match status" value="1"/>
</dbReference>
<dbReference type="PRINTS" id="PR00811">
    <property type="entry name" value="BCTERIALGSPD"/>
</dbReference>
<dbReference type="PANTHER" id="PTHR30332">
    <property type="entry name" value="PROBABLE GENERAL SECRETION PATHWAY PROTEIN D"/>
    <property type="match status" value="1"/>
</dbReference>
<feature type="chain" id="PRO_5031097413" evidence="3">
    <location>
        <begin position="29"/>
        <end position="575"/>
    </location>
</feature>
<reference evidence="6 7" key="1">
    <citation type="journal article" date="2020" name="Nature">
        <title>Bacterial chemolithoautotrophy via manganese oxidation.</title>
        <authorList>
            <person name="Yu H."/>
            <person name="Leadbetter J.R."/>
        </authorList>
    </citation>
    <scope>NUCLEOTIDE SEQUENCE [LARGE SCALE GENOMIC DNA]</scope>
    <source>
        <strain evidence="6 7">RBP-1</strain>
    </source>
</reference>
<evidence type="ECO:0000256" key="2">
    <source>
        <dbReference type="SAM" id="MobiDB-lite"/>
    </source>
</evidence>
<feature type="region of interest" description="Disordered" evidence="2">
    <location>
        <begin position="496"/>
        <end position="543"/>
    </location>
</feature>
<feature type="compositionally biased region" description="Low complexity" evidence="2">
    <location>
        <begin position="100"/>
        <end position="110"/>
    </location>
</feature>
<dbReference type="GO" id="GO:0015627">
    <property type="term" value="C:type II protein secretion system complex"/>
    <property type="evidence" value="ECO:0007669"/>
    <property type="project" value="TreeGrafter"/>
</dbReference>
<dbReference type="AlphaFoldDB" id="A0A7X6I664"/>
<sequence length="575" mass="59093">MSTFHRGRPVLSAAVLAVLAGFGLAALAQQPSQRAPAPGAGQPTTNGASALRPCTSVKLDPTTYLTLGKSRVVRLDAPAVRLVVGGQPSSRAGRPVPVEQGQAAGAAGTQPAGGAGASDGVADTQITLLSPTELFLLGRKTGSMNVVVQGADGHCTVKDIVVTVDPDTLQATLRDLMPDETGVKVKGAESSLVLTGTVTDTVKLEQVVHLARSYADDKKVVNLLRVTAPQQVMLEVQIAEVSKTLLNRLGLDFTRFFTTADGKSKIISGFFGGAAGLLSRSRNAVPGGANASSSTDLGIDAAKNDGIVRVLAEPNIMAISGQSASFLSGGKIFIPVAQDNASGRSTITLEEKEFGVGLRFTPTVLDGRINLKVVSEVSELSQTGSPFTAVNGVTAILPSMTTRRVDTTVQLADGQSFAVAGLIKNNVTEALNRFPGLGEAPVVGALFRSTEFQNDQTELMFVVTPRLAKPVTAAMTLPTDNHVVPNRTELFLNGMAEGAAPPPAGPARTAPATVPAPAPAPALERPRSALPPEPAALPQTSSLGNVAAAEPAVSTPVLQTTVNALPVNPAKPLAP</sequence>
<dbReference type="GO" id="GO:0009306">
    <property type="term" value="P:protein secretion"/>
    <property type="evidence" value="ECO:0007669"/>
    <property type="project" value="InterPro"/>
</dbReference>
<dbReference type="InterPro" id="IPR007055">
    <property type="entry name" value="BON_dom"/>
</dbReference>